<feature type="region of interest" description="Disordered" evidence="1">
    <location>
        <begin position="206"/>
        <end position="239"/>
    </location>
</feature>
<evidence type="ECO:0000256" key="1">
    <source>
        <dbReference type="SAM" id="MobiDB-lite"/>
    </source>
</evidence>
<sequence>MLFSKCILIQELMLGSAFCLLLDKQDGYSLYVVTALLQDLVLLLPTSGRDPGIIPRNDCPPELESYGGLLGVHTVQFAIIVSNGLTIIVRGLDSVLDWFCWFYIKRTMDIEKTSVWKATTKTSASIALIVYTFLSLWFRWWPIRFSIFTSSLQTSQHTRSLYQYDRLTNPYGKGVVQNFIEIFCTSIPPSKHKFLAKIHKDSGIPPQSVGGSFGGPNSGMAKDNVETGRKPVWDESMTG</sequence>
<protein>
    <submittedName>
        <fullName evidence="3">Uncharacterized protein</fullName>
    </submittedName>
</protein>
<comment type="caution">
    <text evidence="3">The sequence shown here is derived from an EMBL/GenBank/DDBJ whole genome shotgun (WGS) entry which is preliminary data.</text>
</comment>
<reference evidence="4" key="1">
    <citation type="submission" date="2024-07" db="EMBL/GenBank/DDBJ databases">
        <title>Two chromosome-level genome assemblies of Korean endemic species Abeliophyllum distichum and Forsythia ovata (Oleaceae).</title>
        <authorList>
            <person name="Jang H."/>
        </authorList>
    </citation>
    <scope>NUCLEOTIDE SEQUENCE [LARGE SCALE GENOMIC DNA]</scope>
</reference>
<feature type="chain" id="PRO_5044784068" evidence="2">
    <location>
        <begin position="18"/>
        <end position="239"/>
    </location>
</feature>
<keyword evidence="4" id="KW-1185">Reference proteome</keyword>
<name>A0ABD1RUS8_9LAMI</name>
<gene>
    <name evidence="3" type="ORF">Adt_27813</name>
</gene>
<feature type="compositionally biased region" description="Basic and acidic residues" evidence="1">
    <location>
        <begin position="223"/>
        <end position="233"/>
    </location>
</feature>
<feature type="signal peptide" evidence="2">
    <location>
        <begin position="1"/>
        <end position="17"/>
    </location>
</feature>
<dbReference type="Proteomes" id="UP001604336">
    <property type="component" value="Unassembled WGS sequence"/>
</dbReference>
<dbReference type="AlphaFoldDB" id="A0ABD1RUS8"/>
<organism evidence="3 4">
    <name type="scientific">Abeliophyllum distichum</name>
    <dbReference type="NCBI Taxonomy" id="126358"/>
    <lineage>
        <taxon>Eukaryota</taxon>
        <taxon>Viridiplantae</taxon>
        <taxon>Streptophyta</taxon>
        <taxon>Embryophyta</taxon>
        <taxon>Tracheophyta</taxon>
        <taxon>Spermatophyta</taxon>
        <taxon>Magnoliopsida</taxon>
        <taxon>eudicotyledons</taxon>
        <taxon>Gunneridae</taxon>
        <taxon>Pentapetalae</taxon>
        <taxon>asterids</taxon>
        <taxon>lamiids</taxon>
        <taxon>Lamiales</taxon>
        <taxon>Oleaceae</taxon>
        <taxon>Forsythieae</taxon>
        <taxon>Abeliophyllum</taxon>
    </lineage>
</organism>
<evidence type="ECO:0000313" key="4">
    <source>
        <dbReference type="Proteomes" id="UP001604336"/>
    </source>
</evidence>
<dbReference type="EMBL" id="JBFOLK010000008">
    <property type="protein sequence ID" value="KAL2492185.1"/>
    <property type="molecule type" value="Genomic_DNA"/>
</dbReference>
<accession>A0ABD1RUS8</accession>
<keyword evidence="2" id="KW-0732">Signal</keyword>
<evidence type="ECO:0000256" key="2">
    <source>
        <dbReference type="SAM" id="SignalP"/>
    </source>
</evidence>
<proteinExistence type="predicted"/>
<evidence type="ECO:0000313" key="3">
    <source>
        <dbReference type="EMBL" id="KAL2492185.1"/>
    </source>
</evidence>